<dbReference type="Pfam" id="PF16656">
    <property type="entry name" value="Pur_ac_phosph_N"/>
    <property type="match status" value="1"/>
</dbReference>
<dbReference type="Pfam" id="PF00149">
    <property type="entry name" value="Metallophos"/>
    <property type="match status" value="1"/>
</dbReference>
<accession>A0ABR8SY34</accession>
<evidence type="ECO:0000313" key="5">
    <source>
        <dbReference type="EMBL" id="MBD7968421.1"/>
    </source>
</evidence>
<keyword evidence="2" id="KW-1133">Transmembrane helix</keyword>
<protein>
    <submittedName>
        <fullName evidence="5">Metallophosphoesterase family protein</fullName>
    </submittedName>
</protein>
<dbReference type="InterPro" id="IPR004843">
    <property type="entry name" value="Calcineurin-like_PHP"/>
</dbReference>
<feature type="domain" description="Calcineurin-like phosphoesterase" evidence="3">
    <location>
        <begin position="167"/>
        <end position="325"/>
    </location>
</feature>
<comment type="caution">
    <text evidence="5">The sequence shown here is derived from an EMBL/GenBank/DDBJ whole genome shotgun (WGS) entry which is preliminary data.</text>
</comment>
<dbReference type="InterPro" id="IPR015914">
    <property type="entry name" value="PAPs_N"/>
</dbReference>
<reference evidence="5 6" key="1">
    <citation type="submission" date="2020-08" db="EMBL/GenBank/DDBJ databases">
        <title>A Genomic Blueprint of the Chicken Gut Microbiome.</title>
        <authorList>
            <person name="Gilroy R."/>
            <person name="Ravi A."/>
            <person name="Getino M."/>
            <person name="Pursley I."/>
            <person name="Horton D.L."/>
            <person name="Alikhan N.-F."/>
            <person name="Baker D."/>
            <person name="Gharbi K."/>
            <person name="Hall N."/>
            <person name="Watson M."/>
            <person name="Adriaenssens E.M."/>
            <person name="Foster-Nyarko E."/>
            <person name="Jarju S."/>
            <person name="Secka A."/>
            <person name="Antonio M."/>
            <person name="Oren A."/>
            <person name="Chaudhuri R."/>
            <person name="La Ragione R.M."/>
            <person name="Hildebrand F."/>
            <person name="Pallen M.J."/>
        </authorList>
    </citation>
    <scope>NUCLEOTIDE SEQUENCE [LARGE SCALE GENOMIC DNA]</scope>
    <source>
        <strain evidence="5 6">Sa2BVA9</strain>
    </source>
</reference>
<keyword evidence="1" id="KW-0732">Signal</keyword>
<dbReference type="Gene3D" id="3.60.21.10">
    <property type="match status" value="1"/>
</dbReference>
<dbReference type="PANTHER" id="PTHR45867:SF3">
    <property type="entry name" value="ACID PHOSPHATASE TYPE 7"/>
    <property type="match status" value="1"/>
</dbReference>
<dbReference type="InterPro" id="IPR008963">
    <property type="entry name" value="Purple_acid_Pase-like_N"/>
</dbReference>
<dbReference type="SUPFAM" id="SSF56300">
    <property type="entry name" value="Metallo-dependent phosphatases"/>
    <property type="match status" value="1"/>
</dbReference>
<name>A0ABR8SY34_9BACL</name>
<dbReference type="EMBL" id="JACSQL010000003">
    <property type="protein sequence ID" value="MBD7968421.1"/>
    <property type="molecule type" value="Genomic_DNA"/>
</dbReference>
<feature type="domain" description="Purple acid phosphatase N-terminal" evidence="4">
    <location>
        <begin position="42"/>
        <end position="135"/>
    </location>
</feature>
<gene>
    <name evidence="5" type="ORF">H9647_10125</name>
</gene>
<evidence type="ECO:0000256" key="2">
    <source>
        <dbReference type="SAM" id="Phobius"/>
    </source>
</evidence>
<evidence type="ECO:0000313" key="6">
    <source>
        <dbReference type="Proteomes" id="UP000608071"/>
    </source>
</evidence>
<dbReference type="InterPro" id="IPR029052">
    <property type="entry name" value="Metallo-depent_PP-like"/>
</dbReference>
<evidence type="ECO:0000256" key="1">
    <source>
        <dbReference type="ARBA" id="ARBA00022729"/>
    </source>
</evidence>
<dbReference type="PANTHER" id="PTHR45867">
    <property type="entry name" value="PURPLE ACID PHOSPHATASE"/>
    <property type="match status" value="1"/>
</dbReference>
<organism evidence="5 6">
    <name type="scientific">Paenibacillus gallinarum</name>
    <dbReference type="NCBI Taxonomy" id="2762232"/>
    <lineage>
        <taxon>Bacteria</taxon>
        <taxon>Bacillati</taxon>
        <taxon>Bacillota</taxon>
        <taxon>Bacilli</taxon>
        <taxon>Bacillales</taxon>
        <taxon>Paenibacillaceae</taxon>
        <taxon>Paenibacillus</taxon>
    </lineage>
</organism>
<keyword evidence="2" id="KW-0472">Membrane</keyword>
<keyword evidence="2" id="KW-0812">Transmembrane</keyword>
<proteinExistence type="predicted"/>
<keyword evidence="6" id="KW-1185">Reference proteome</keyword>
<dbReference type="SUPFAM" id="SSF49363">
    <property type="entry name" value="Purple acid phosphatase, N-terminal domain"/>
    <property type="match status" value="1"/>
</dbReference>
<sequence>MNRKDTMWIIIFAVVIVAAVLGMQWYSKGDSDTNANPVVISTISEDSTTSRAFTWQTDNPNLSAKLQIVKGKDTSFEGDQILNFEGTTTSLVLDNGATVGVHKVEATGLTPGTVYQYRVGDGSEEGWSDVLTFETAPEEEDFSFIYATDSQGETQSDFELWKNTMDKAFETFPSASFVVHAGDFVEDAGSDDAWNYFLEESTSWISRIPIVPVIGNNDVMDDKFERFASYFHTPDNGASKLTGTETNYSFDYGSAHIAVLNTEGSIKQQTEWLKEDLASTDKEWKIVAMHRPVYGGNTYKKIQDWAEIFDEYEVDLVLQGHNHEYSRSYPLKQGEITGDGSDLVRNHEGTVYVVANASGPKFNEKKEDQFYHKIHFQNNKQMFAGITIRDNTLTYQAYDVDGKLLDVFSIEHEE</sequence>
<evidence type="ECO:0000259" key="4">
    <source>
        <dbReference type="Pfam" id="PF16656"/>
    </source>
</evidence>
<evidence type="ECO:0000259" key="3">
    <source>
        <dbReference type="Pfam" id="PF00149"/>
    </source>
</evidence>
<dbReference type="RefSeq" id="WP_191799653.1">
    <property type="nucleotide sequence ID" value="NZ_JACSQL010000003.1"/>
</dbReference>
<feature type="transmembrane region" description="Helical" evidence="2">
    <location>
        <begin position="7"/>
        <end position="26"/>
    </location>
</feature>
<dbReference type="Gene3D" id="2.60.40.380">
    <property type="entry name" value="Purple acid phosphatase-like, N-terminal"/>
    <property type="match status" value="1"/>
</dbReference>
<dbReference type="Proteomes" id="UP000608071">
    <property type="component" value="Unassembled WGS sequence"/>
</dbReference>